<evidence type="ECO:0000313" key="2">
    <source>
        <dbReference type="EMBL" id="MEC5384522.1"/>
    </source>
</evidence>
<feature type="non-terminal residue" evidence="2">
    <location>
        <position position="87"/>
    </location>
</feature>
<proteinExistence type="predicted"/>
<keyword evidence="1" id="KW-0732">Signal</keyword>
<accession>A0ABU6JYN2</accession>
<feature type="chain" id="PRO_5045530123" evidence="1">
    <location>
        <begin position="21"/>
        <end position="87"/>
    </location>
</feature>
<sequence length="87" mass="8833">MIRNVLTGVALAMIASGVYAATDYPSGYTKCVQNTGATCSMSGTHSVALGKSGSFVYATKTGNFACIGSAFPSNSYTESAWCSVGPS</sequence>
<reference evidence="2 3" key="1">
    <citation type="submission" date="2024-01" db="EMBL/GenBank/DDBJ databases">
        <title>Uliginosibacterium soil sp. nov.</title>
        <authorList>
            <person name="Lv Y."/>
        </authorList>
    </citation>
    <scope>NUCLEOTIDE SEQUENCE [LARGE SCALE GENOMIC DNA]</scope>
    <source>
        <strain evidence="2 3">H3</strain>
    </source>
</reference>
<organism evidence="2 3">
    <name type="scientific">Uliginosibacterium silvisoli</name>
    <dbReference type="NCBI Taxonomy" id="3114758"/>
    <lineage>
        <taxon>Bacteria</taxon>
        <taxon>Pseudomonadati</taxon>
        <taxon>Pseudomonadota</taxon>
        <taxon>Betaproteobacteria</taxon>
        <taxon>Rhodocyclales</taxon>
        <taxon>Zoogloeaceae</taxon>
        <taxon>Uliginosibacterium</taxon>
    </lineage>
</organism>
<protein>
    <submittedName>
        <fullName evidence="2">Uncharacterized protein</fullName>
    </submittedName>
</protein>
<dbReference type="RefSeq" id="WP_327597497.1">
    <property type="nucleotide sequence ID" value="NZ_JAYXHS010000001.1"/>
</dbReference>
<dbReference type="Proteomes" id="UP001331561">
    <property type="component" value="Unassembled WGS sequence"/>
</dbReference>
<evidence type="ECO:0000256" key="1">
    <source>
        <dbReference type="SAM" id="SignalP"/>
    </source>
</evidence>
<dbReference type="EMBL" id="JAYXHS010000001">
    <property type="protein sequence ID" value="MEC5384522.1"/>
    <property type="molecule type" value="Genomic_DNA"/>
</dbReference>
<name>A0ABU6JYN2_9RHOO</name>
<evidence type="ECO:0000313" key="3">
    <source>
        <dbReference type="Proteomes" id="UP001331561"/>
    </source>
</evidence>
<gene>
    <name evidence="2" type="ORF">VVD49_02245</name>
</gene>
<feature type="signal peptide" evidence="1">
    <location>
        <begin position="1"/>
        <end position="20"/>
    </location>
</feature>
<comment type="caution">
    <text evidence="2">The sequence shown here is derived from an EMBL/GenBank/DDBJ whole genome shotgun (WGS) entry which is preliminary data.</text>
</comment>
<keyword evidence="3" id="KW-1185">Reference proteome</keyword>